<evidence type="ECO:0000313" key="5">
    <source>
        <dbReference type="Proteomes" id="UP000054937"/>
    </source>
</evidence>
<feature type="domain" description="TLDc" evidence="3">
    <location>
        <begin position="493"/>
        <end position="669"/>
    </location>
</feature>
<dbReference type="Pfam" id="PF00651">
    <property type="entry name" value="BTB"/>
    <property type="match status" value="1"/>
</dbReference>
<comment type="caution">
    <text evidence="4">The sequence shown here is derived from an EMBL/GenBank/DDBJ whole genome shotgun (WGS) entry which is preliminary data.</text>
</comment>
<proteinExistence type="predicted"/>
<dbReference type="OMA" id="PHIQPCH"/>
<evidence type="ECO:0000313" key="4">
    <source>
        <dbReference type="EMBL" id="KRX08719.1"/>
    </source>
</evidence>
<dbReference type="EMBL" id="LDAU01000058">
    <property type="protein sequence ID" value="KRX08719.1"/>
    <property type="molecule type" value="Genomic_DNA"/>
</dbReference>
<keyword evidence="5" id="KW-1185">Reference proteome</keyword>
<evidence type="ECO:0000259" key="3">
    <source>
        <dbReference type="PROSITE" id="PS51886"/>
    </source>
</evidence>
<dbReference type="AlphaFoldDB" id="A0A0V0R2H7"/>
<name>A0A0V0R2H7_PSEPJ</name>
<feature type="coiled-coil region" evidence="1">
    <location>
        <begin position="211"/>
        <end position="274"/>
    </location>
</feature>
<dbReference type="SUPFAM" id="SSF54695">
    <property type="entry name" value="POZ domain"/>
    <property type="match status" value="1"/>
</dbReference>
<dbReference type="Proteomes" id="UP000054937">
    <property type="component" value="Unassembled WGS sequence"/>
</dbReference>
<evidence type="ECO:0000256" key="1">
    <source>
        <dbReference type="SAM" id="Coils"/>
    </source>
</evidence>
<dbReference type="Gene3D" id="3.30.710.10">
    <property type="entry name" value="Potassium Channel Kv1.1, Chain A"/>
    <property type="match status" value="1"/>
</dbReference>
<gene>
    <name evidence="4" type="ORF">PPERSA_08030</name>
</gene>
<dbReference type="InterPro" id="IPR000210">
    <property type="entry name" value="BTB/POZ_dom"/>
</dbReference>
<evidence type="ECO:0000259" key="2">
    <source>
        <dbReference type="PROSITE" id="PS50097"/>
    </source>
</evidence>
<keyword evidence="1" id="KW-0175">Coiled coil</keyword>
<dbReference type="OrthoDB" id="431168at2759"/>
<reference evidence="4 5" key="1">
    <citation type="journal article" date="2015" name="Sci. Rep.">
        <title>Genome of the facultative scuticociliatosis pathogen Pseudocohnilembus persalinus provides insight into its virulence through horizontal gene transfer.</title>
        <authorList>
            <person name="Xiong J."/>
            <person name="Wang G."/>
            <person name="Cheng J."/>
            <person name="Tian M."/>
            <person name="Pan X."/>
            <person name="Warren A."/>
            <person name="Jiang C."/>
            <person name="Yuan D."/>
            <person name="Miao W."/>
        </authorList>
    </citation>
    <scope>NUCLEOTIDE SEQUENCE [LARGE SCALE GENOMIC DNA]</scope>
    <source>
        <strain evidence="4">36N120E</strain>
    </source>
</reference>
<dbReference type="CDD" id="cd18186">
    <property type="entry name" value="BTB_POZ_ZBTB_KLHL-like"/>
    <property type="match status" value="1"/>
</dbReference>
<dbReference type="InterPro" id="IPR011333">
    <property type="entry name" value="SKP1/BTB/POZ_sf"/>
</dbReference>
<dbReference type="PROSITE" id="PS50097">
    <property type="entry name" value="BTB"/>
    <property type="match status" value="1"/>
</dbReference>
<dbReference type="PROSITE" id="PS51886">
    <property type="entry name" value="TLDC"/>
    <property type="match status" value="1"/>
</dbReference>
<accession>A0A0V0R2H7</accession>
<dbReference type="Pfam" id="PF07534">
    <property type="entry name" value="TLD"/>
    <property type="match status" value="1"/>
</dbReference>
<organism evidence="4 5">
    <name type="scientific">Pseudocohnilembus persalinus</name>
    <name type="common">Ciliate</name>
    <dbReference type="NCBI Taxonomy" id="266149"/>
    <lineage>
        <taxon>Eukaryota</taxon>
        <taxon>Sar</taxon>
        <taxon>Alveolata</taxon>
        <taxon>Ciliophora</taxon>
        <taxon>Intramacronucleata</taxon>
        <taxon>Oligohymenophorea</taxon>
        <taxon>Scuticociliatia</taxon>
        <taxon>Philasterida</taxon>
        <taxon>Pseudocohnilembidae</taxon>
        <taxon>Pseudocohnilembus</taxon>
    </lineage>
</organism>
<feature type="domain" description="BTB" evidence="2">
    <location>
        <begin position="30"/>
        <end position="95"/>
    </location>
</feature>
<dbReference type="InParanoid" id="A0A0V0R2H7"/>
<sequence length="673" mass="79992">MEQTPKPEYFIIDLQQNRKLAACFPQDPNYDVTLIVQKKIYKLQKAFLRLESEYFKNEFSKDTNKNEYEISIKSDHQVFEKIIKTFYGIPYQVPLNEVYFAYELCYQLEIDVLLNDDSQKKASTMKKMVEELIDKKQLTSKEYHSIYHQNIFLLNNDIKIDNASHSFLNNDKIVSHTYPINILQSENILLIKQNEEQISHNQILKSEINIMKSKLEEFNVFTEKYKNLEKQMNEQLKQIQQSYQEKESKNLDKIQQLEKRINDLEQMQNEARFINTAQQETIQYKTQPQFYNNHDIKIHQRPQTGYSPNYQPHFPPPNFYPNQYHHNNINNNYTNQQVNAFKFQTDYQNQNEKEQNFQQDNINKQRVVDKTCESLYVVQQNSDQKQQQQQQQVYNIESSEVQSFGKPFKNNKSYQQSLVQTSQIINNFDKSEVFPQIIQPSGNQNDDFWDSQVGQDKSQIFNQQQQSFQPVENNESYLVVKNNPETKNKPFGKVIFDDQPETLEQVDYYYLPILFEVHQPYSLKLQLIYRASRDGHKPENFHQKCDGFDKTVVFIKSWDFEKVFGGYLSKQWKKDTQIQDQNAFIFSIDHKQKFPVKNSQQAVFTGKGYVFCFGGDIQISDDCDIDENNESQFPKDYKCDFEIDDSERAQYLTGGANFQVDDIEVYKVTYSRD</sequence>
<protein>
    <submittedName>
        <fullName evidence="4">BTB/POZ fold</fullName>
    </submittedName>
</protein>
<dbReference type="InterPro" id="IPR006571">
    <property type="entry name" value="TLDc_dom"/>
</dbReference>